<keyword evidence="3" id="KW-1185">Reference proteome</keyword>
<keyword evidence="1" id="KW-1133">Transmembrane helix</keyword>
<evidence type="ECO:0000313" key="2">
    <source>
        <dbReference type="EMBL" id="RNA11395.1"/>
    </source>
</evidence>
<sequence length="370" mass="39937">MRLTRTTCFKCSLGRTGTHTLATLFVLNFATLFRLSSAKRPTLTLCVHFPELVGSQHGSLGHLNDWRRPPSLDLFHKALIFIFFFDNLGQSVLGLFTLALISHISIAIKTLINKLEQNFLIILFLHVTTLVHLAPLEYRTVLGRVQPLIQHVQVDSVDQIVVHVVAHKTGHTGLAGAAVAIFLVIVALDAVLVGVLEKIISKVGKERLGHLALHAQLDIGLQFDRRRVHIGPCCFFSVATPLSAAQKISQKVEVSSGLSGKGQLGHVRLDRSAVAQRALHVVGDRLFVIIVQRFHVGKHCLFHYGDVVGPGRVRVDCHDRKVDFCVDVAGLGGRVGQVGVAGGVGLGAVVALGGRVGGLGVEAAERCVRG</sequence>
<reference evidence="2 3" key="1">
    <citation type="journal article" date="2018" name="Sci. Rep.">
        <title>Genomic signatures of local adaptation to the degree of environmental predictability in rotifers.</title>
        <authorList>
            <person name="Franch-Gras L."/>
            <person name="Hahn C."/>
            <person name="Garcia-Roger E.M."/>
            <person name="Carmona M.J."/>
            <person name="Serra M."/>
            <person name="Gomez A."/>
        </authorList>
    </citation>
    <scope>NUCLEOTIDE SEQUENCE [LARGE SCALE GENOMIC DNA]</scope>
    <source>
        <strain evidence="2">HYR1</strain>
    </source>
</reference>
<feature type="transmembrane region" description="Helical" evidence="1">
    <location>
        <begin position="174"/>
        <end position="196"/>
    </location>
</feature>
<organism evidence="2 3">
    <name type="scientific">Brachionus plicatilis</name>
    <name type="common">Marine rotifer</name>
    <name type="synonym">Brachionus muelleri</name>
    <dbReference type="NCBI Taxonomy" id="10195"/>
    <lineage>
        <taxon>Eukaryota</taxon>
        <taxon>Metazoa</taxon>
        <taxon>Spiralia</taxon>
        <taxon>Gnathifera</taxon>
        <taxon>Rotifera</taxon>
        <taxon>Eurotatoria</taxon>
        <taxon>Monogononta</taxon>
        <taxon>Pseudotrocha</taxon>
        <taxon>Ploima</taxon>
        <taxon>Brachionidae</taxon>
        <taxon>Brachionus</taxon>
    </lineage>
</organism>
<name>A0A3M7QKA5_BRAPC</name>
<feature type="transmembrane region" description="Helical" evidence="1">
    <location>
        <begin position="12"/>
        <end position="33"/>
    </location>
</feature>
<feature type="transmembrane region" description="Helical" evidence="1">
    <location>
        <begin position="78"/>
        <end position="106"/>
    </location>
</feature>
<dbReference type="AlphaFoldDB" id="A0A3M7QKA5"/>
<feature type="transmembrane region" description="Helical" evidence="1">
    <location>
        <begin position="118"/>
        <end position="136"/>
    </location>
</feature>
<accession>A0A3M7QKA5</accession>
<evidence type="ECO:0000256" key="1">
    <source>
        <dbReference type="SAM" id="Phobius"/>
    </source>
</evidence>
<comment type="caution">
    <text evidence="2">The sequence shown here is derived from an EMBL/GenBank/DDBJ whole genome shotgun (WGS) entry which is preliminary data.</text>
</comment>
<evidence type="ECO:0000313" key="3">
    <source>
        <dbReference type="Proteomes" id="UP000276133"/>
    </source>
</evidence>
<dbReference type="EMBL" id="REGN01005969">
    <property type="protein sequence ID" value="RNA11395.1"/>
    <property type="molecule type" value="Genomic_DNA"/>
</dbReference>
<dbReference type="Proteomes" id="UP000276133">
    <property type="component" value="Unassembled WGS sequence"/>
</dbReference>
<proteinExistence type="predicted"/>
<keyword evidence="1" id="KW-0472">Membrane</keyword>
<keyword evidence="1" id="KW-0812">Transmembrane</keyword>
<gene>
    <name evidence="2" type="ORF">BpHYR1_042411</name>
</gene>
<protein>
    <submittedName>
        <fullName evidence="2">Uncharacterized protein</fullName>
    </submittedName>
</protein>